<dbReference type="Pfam" id="PF26314">
    <property type="entry name" value="MptA_B_family"/>
    <property type="match status" value="1"/>
</dbReference>
<accession>A0ABP8RGB6</accession>
<feature type="transmembrane region" description="Helical" evidence="8">
    <location>
        <begin position="246"/>
        <end position="261"/>
    </location>
</feature>
<keyword evidence="10" id="KW-1185">Reference proteome</keyword>
<evidence type="ECO:0000256" key="8">
    <source>
        <dbReference type="SAM" id="Phobius"/>
    </source>
</evidence>
<dbReference type="EMBL" id="BAABGT010000012">
    <property type="protein sequence ID" value="GAA4537704.1"/>
    <property type="molecule type" value="Genomic_DNA"/>
</dbReference>
<evidence type="ECO:0000256" key="6">
    <source>
        <dbReference type="ARBA" id="ARBA00023136"/>
    </source>
</evidence>
<evidence type="ECO:0000256" key="4">
    <source>
        <dbReference type="ARBA" id="ARBA00022692"/>
    </source>
</evidence>
<feature type="transmembrane region" description="Helical" evidence="8">
    <location>
        <begin position="188"/>
        <end position="210"/>
    </location>
</feature>
<dbReference type="RefSeq" id="WP_345412487.1">
    <property type="nucleotide sequence ID" value="NZ_BAABGT010000012.1"/>
</dbReference>
<comment type="similarity">
    <text evidence="7">Belongs to the MptA/B family.</text>
</comment>
<feature type="transmembrane region" description="Helical" evidence="8">
    <location>
        <begin position="396"/>
        <end position="414"/>
    </location>
</feature>
<keyword evidence="3" id="KW-0808">Transferase</keyword>
<proteinExistence type="inferred from homology"/>
<protein>
    <submittedName>
        <fullName evidence="9">Polyprenol phosphomannose-dependent alpha 1,6 mannosyltransferase MptB</fullName>
    </submittedName>
</protein>
<evidence type="ECO:0000313" key="9">
    <source>
        <dbReference type="EMBL" id="GAA4537704.1"/>
    </source>
</evidence>
<evidence type="ECO:0000256" key="7">
    <source>
        <dbReference type="ARBA" id="ARBA00043987"/>
    </source>
</evidence>
<evidence type="ECO:0000313" key="10">
    <source>
        <dbReference type="Proteomes" id="UP001501598"/>
    </source>
</evidence>
<keyword evidence="6 8" id="KW-0472">Membrane</keyword>
<keyword evidence="4 8" id="KW-0812">Transmembrane</keyword>
<dbReference type="NCBIfam" id="NF038066">
    <property type="entry name" value="MptB"/>
    <property type="match status" value="1"/>
</dbReference>
<comment type="subcellular location">
    <subcellularLocation>
        <location evidence="1">Membrane</location>
        <topology evidence="1">Multi-pass membrane protein</topology>
    </subcellularLocation>
</comment>
<keyword evidence="5 8" id="KW-1133">Transmembrane helix</keyword>
<dbReference type="InterPro" id="IPR049829">
    <property type="entry name" value="MptA/B-like"/>
</dbReference>
<dbReference type="GO" id="GO:0016757">
    <property type="term" value="F:glycosyltransferase activity"/>
    <property type="evidence" value="ECO:0007669"/>
    <property type="project" value="UniProtKB-KW"/>
</dbReference>
<keyword evidence="2 9" id="KW-0328">Glycosyltransferase</keyword>
<feature type="transmembrane region" description="Helical" evidence="8">
    <location>
        <begin position="24"/>
        <end position="42"/>
    </location>
</feature>
<comment type="caution">
    <text evidence="9">The sequence shown here is derived from an EMBL/GenBank/DDBJ whole genome shotgun (WGS) entry which is preliminary data.</text>
</comment>
<organism evidence="9 10">
    <name type="scientific">Pseudonocardia xishanensis</name>
    <dbReference type="NCBI Taxonomy" id="630995"/>
    <lineage>
        <taxon>Bacteria</taxon>
        <taxon>Bacillati</taxon>
        <taxon>Actinomycetota</taxon>
        <taxon>Actinomycetes</taxon>
        <taxon>Pseudonocardiales</taxon>
        <taxon>Pseudonocardiaceae</taxon>
        <taxon>Pseudonocardia</taxon>
    </lineage>
</organism>
<feature type="transmembrane region" description="Helical" evidence="8">
    <location>
        <begin position="426"/>
        <end position="450"/>
    </location>
</feature>
<feature type="transmembrane region" description="Helical" evidence="8">
    <location>
        <begin position="222"/>
        <end position="239"/>
    </location>
</feature>
<feature type="transmembrane region" description="Helical" evidence="8">
    <location>
        <begin position="322"/>
        <end position="351"/>
    </location>
</feature>
<sequence>MAAPVLRPRTVGAGRDPARLARRLGLTGALLMAIGSLGAGALPVPNPLNGLRLIGLPARNATLAIALTYAGMGMVVLAWLWIGRMLSARGAVAPAPDRVSIGRTAVLWAIPLAMAPPMFSKDVYSYLAQSAITARGLDPYVLGPAAALGVDDPLTRTIPTIWRDTPAPYGPLFLMVGRGITALTGNDVVFGVLAHRALALSGVALILWALPKLARRCGMEPGLALWLGVANPLVLFHLVSGIHNEALMIGLLLAGLHLALGDPDEPVPWPRWVAGAALITLGASVKLPALLALGFVGVDLARRSPWSDPQAPPPRGGRVRDVAAAAGALGLVAVGVYVVIGFGTGLGFGWIGTQGTANSIRSWMSLSTDIGQLSGQVGILAGLGDHTDTTLTITRGLGGLAAAAAVAWLLWSCLKGRVDPVTGVGAGLGAVVLLGPVVHPWYLLWAAIPLAATRGMPRYRRVALAASAVIAVMVPPTGADFNFRAYQLPFAIVAGVVMLLVALAAVRELVRREAGPRAPVGPAS</sequence>
<evidence type="ECO:0000256" key="3">
    <source>
        <dbReference type="ARBA" id="ARBA00022679"/>
    </source>
</evidence>
<dbReference type="Proteomes" id="UP001501598">
    <property type="component" value="Unassembled WGS sequence"/>
</dbReference>
<evidence type="ECO:0000256" key="2">
    <source>
        <dbReference type="ARBA" id="ARBA00022676"/>
    </source>
</evidence>
<feature type="transmembrane region" description="Helical" evidence="8">
    <location>
        <begin position="485"/>
        <end position="506"/>
    </location>
</feature>
<evidence type="ECO:0000256" key="5">
    <source>
        <dbReference type="ARBA" id="ARBA00022989"/>
    </source>
</evidence>
<gene>
    <name evidence="9" type="primary">mptB_1</name>
    <name evidence="9" type="ORF">GCM10023175_06600</name>
</gene>
<feature type="transmembrane region" description="Helical" evidence="8">
    <location>
        <begin position="62"/>
        <end position="82"/>
    </location>
</feature>
<name>A0ABP8RGB6_9PSEU</name>
<reference evidence="10" key="1">
    <citation type="journal article" date="2019" name="Int. J. Syst. Evol. Microbiol.">
        <title>The Global Catalogue of Microorganisms (GCM) 10K type strain sequencing project: providing services to taxonomists for standard genome sequencing and annotation.</title>
        <authorList>
            <consortium name="The Broad Institute Genomics Platform"/>
            <consortium name="The Broad Institute Genome Sequencing Center for Infectious Disease"/>
            <person name="Wu L."/>
            <person name="Ma J."/>
        </authorList>
    </citation>
    <scope>NUCLEOTIDE SEQUENCE [LARGE SCALE GENOMIC DNA]</scope>
    <source>
        <strain evidence="10">JCM 17906</strain>
    </source>
</reference>
<evidence type="ECO:0000256" key="1">
    <source>
        <dbReference type="ARBA" id="ARBA00004141"/>
    </source>
</evidence>
<feature type="transmembrane region" description="Helical" evidence="8">
    <location>
        <begin position="273"/>
        <end position="301"/>
    </location>
</feature>